<sequence length="443" mass="48322">MFSLSIILPDSPAWVLQSSVPQPPLEGLRWLEQHPSQDGGEVIECAVLGLHGAGIREWLEGLQAVLAAVSRTPFAVLERRIEPADEPLYASLYEGWLESDPLNQRPARGGYSLRLYLRRAADWRKPAAALPLTNANGVQRETGLAVYNHHDGDPAHQNFADIRAADLSGGQPAPLSLRLRLLEPMGETLRQVILAAGSRLTWGGEAFLHSLEGESAAAGPDCTASNVLNSGAASGGAYRRVQWTRSDSASLLRWTLSAERLGFCAGRLFRPVLRLFSPPPEGVYLRWRLLDGNANPLEESPDVAVQTQRSLQVTGGLHLPPGWLPQITPAALTLELRAESRDTSLKTLEVDFVHLLPTEGWLELHALNGASASEVWVDGERQIAYSRSSAGETAFTHALTGSPLHLLPGSDYRLYLLWETESGAPLTSRCEVQAFYAPRVKLP</sequence>
<proteinExistence type="predicted"/>
<dbReference type="EMBL" id="LGHJ01000015">
    <property type="protein sequence ID" value="KPL75228.1"/>
    <property type="molecule type" value="Genomic_DNA"/>
</dbReference>
<dbReference type="RefSeq" id="WP_061913226.1">
    <property type="nucleotide sequence ID" value="NZ_LGHJ01000015.1"/>
</dbReference>
<dbReference type="AlphaFoldDB" id="A0A0P6XJU9"/>
<dbReference type="OrthoDB" id="10019488at2"/>
<reference evidence="1 2" key="1">
    <citation type="submission" date="2015-07" db="EMBL/GenBank/DDBJ databases">
        <title>Draft genome of Bellilinea caldifistulae DSM 17877.</title>
        <authorList>
            <person name="Hemp J."/>
            <person name="Ward L.M."/>
            <person name="Pace L.A."/>
            <person name="Fischer W.W."/>
        </authorList>
    </citation>
    <scope>NUCLEOTIDE SEQUENCE [LARGE SCALE GENOMIC DNA]</scope>
    <source>
        <strain evidence="1 2">GOMI-1</strain>
    </source>
</reference>
<evidence type="ECO:0000313" key="2">
    <source>
        <dbReference type="Proteomes" id="UP000050514"/>
    </source>
</evidence>
<comment type="caution">
    <text evidence="1">The sequence shown here is derived from an EMBL/GenBank/DDBJ whole genome shotgun (WGS) entry which is preliminary data.</text>
</comment>
<protein>
    <submittedName>
        <fullName evidence="1">Uncharacterized protein</fullName>
    </submittedName>
</protein>
<accession>A0A0P6XJU9</accession>
<keyword evidence="2" id="KW-1185">Reference proteome</keyword>
<organism evidence="1 2">
    <name type="scientific">Bellilinea caldifistulae</name>
    <dbReference type="NCBI Taxonomy" id="360411"/>
    <lineage>
        <taxon>Bacteria</taxon>
        <taxon>Bacillati</taxon>
        <taxon>Chloroflexota</taxon>
        <taxon>Anaerolineae</taxon>
        <taxon>Anaerolineales</taxon>
        <taxon>Anaerolineaceae</taxon>
        <taxon>Bellilinea</taxon>
    </lineage>
</organism>
<name>A0A0P6XJU9_9CHLR</name>
<dbReference type="Proteomes" id="UP000050514">
    <property type="component" value="Unassembled WGS sequence"/>
</dbReference>
<gene>
    <name evidence="1" type="ORF">AC812_09725</name>
</gene>
<evidence type="ECO:0000313" key="1">
    <source>
        <dbReference type="EMBL" id="KPL75228.1"/>
    </source>
</evidence>
<dbReference type="STRING" id="360411.AC812_09725"/>